<accession>A0A433Q247</accession>
<evidence type="ECO:0000313" key="1">
    <source>
        <dbReference type="EMBL" id="RUS23891.1"/>
    </source>
</evidence>
<organism evidence="1 2">
    <name type="scientific">Jimgerdemannia flammicorona</name>
    <dbReference type="NCBI Taxonomy" id="994334"/>
    <lineage>
        <taxon>Eukaryota</taxon>
        <taxon>Fungi</taxon>
        <taxon>Fungi incertae sedis</taxon>
        <taxon>Mucoromycota</taxon>
        <taxon>Mucoromycotina</taxon>
        <taxon>Endogonomycetes</taxon>
        <taxon>Endogonales</taxon>
        <taxon>Endogonaceae</taxon>
        <taxon>Jimgerdemannia</taxon>
    </lineage>
</organism>
<evidence type="ECO:0000313" key="2">
    <source>
        <dbReference type="Proteomes" id="UP000274822"/>
    </source>
</evidence>
<name>A0A433Q247_9FUNG</name>
<sequence length="322" mass="36512">CEDIVKTTIITQTVANATCKGLLTLPALAKCEDILTLPALAKCEDILTLPALAKCEDILTLPAPAKCEDIVKTTIITQTVANATCKGLLTLPALAKCEDILTLPALAKCEDIIRTTIITQTLTLPALAKCEDILTLPALAKCEDIIRTTQRRGSAGKEPCMEYLHNIVFGFPEMTETFEIRFQRRKRIVRHGIWIDLLIRRHPTRKSRKHRLVAWMRQQDNNSSSRMNKVPGKFNFFWILLDSIFMVANEVMDEWDGWMDGMDGWMGWMDGMDGWDGWMGWMGWMDGMDGWDGWDGWMGWMDGMDGSYDDKQSIVKKWIAVT</sequence>
<feature type="non-terminal residue" evidence="1">
    <location>
        <position position="1"/>
    </location>
</feature>
<reference evidence="1 2" key="1">
    <citation type="journal article" date="2018" name="New Phytol.">
        <title>Phylogenomics of Endogonaceae and evolution of mycorrhizas within Mucoromycota.</title>
        <authorList>
            <person name="Chang Y."/>
            <person name="Desiro A."/>
            <person name="Na H."/>
            <person name="Sandor L."/>
            <person name="Lipzen A."/>
            <person name="Clum A."/>
            <person name="Barry K."/>
            <person name="Grigoriev I.V."/>
            <person name="Martin F.M."/>
            <person name="Stajich J.E."/>
            <person name="Smith M.E."/>
            <person name="Bonito G."/>
            <person name="Spatafora J.W."/>
        </authorList>
    </citation>
    <scope>NUCLEOTIDE SEQUENCE [LARGE SCALE GENOMIC DNA]</scope>
    <source>
        <strain evidence="1 2">AD002</strain>
    </source>
</reference>
<protein>
    <submittedName>
        <fullName evidence="1">Uncharacterized protein</fullName>
    </submittedName>
</protein>
<proteinExistence type="predicted"/>
<dbReference type="EMBL" id="RBNJ01018145">
    <property type="protein sequence ID" value="RUS23891.1"/>
    <property type="molecule type" value="Genomic_DNA"/>
</dbReference>
<keyword evidence="2" id="KW-1185">Reference proteome</keyword>
<gene>
    <name evidence="1" type="ORF">BC938DRAFT_474453</name>
</gene>
<dbReference type="Proteomes" id="UP000274822">
    <property type="component" value="Unassembled WGS sequence"/>
</dbReference>
<dbReference type="AlphaFoldDB" id="A0A433Q247"/>
<comment type="caution">
    <text evidence="1">The sequence shown here is derived from an EMBL/GenBank/DDBJ whole genome shotgun (WGS) entry which is preliminary data.</text>
</comment>